<proteinExistence type="predicted"/>
<dbReference type="Proteomes" id="UP001589734">
    <property type="component" value="Unassembled WGS sequence"/>
</dbReference>
<protein>
    <submittedName>
        <fullName evidence="1">Uncharacterized protein</fullName>
    </submittedName>
</protein>
<evidence type="ECO:0000313" key="2">
    <source>
        <dbReference type="Proteomes" id="UP001589734"/>
    </source>
</evidence>
<accession>A0ABV6BVD6</accession>
<comment type="caution">
    <text evidence="1">The sequence shown here is derived from an EMBL/GenBank/DDBJ whole genome shotgun (WGS) entry which is preliminary data.</text>
</comment>
<sequence>MAKSFIEDSTKKLKELIFEYEDFLKDDLVEYKANNLCTNAWHIIDWILVEFVNIHGYQNIGDLRISLYPRCNSLKIMHDIANSSKHNNLDRPKAFIKTTNIHEGDFCKEDFSSDDFDVSRLEIELEDGTILDFNEEIKIVIEFWKSYFSNDLAIDVN</sequence>
<gene>
    <name evidence="1" type="ORF">ACFFLS_20320</name>
</gene>
<evidence type="ECO:0000313" key="1">
    <source>
        <dbReference type="EMBL" id="MFC0079403.1"/>
    </source>
</evidence>
<keyword evidence="2" id="KW-1185">Reference proteome</keyword>
<reference evidence="1 2" key="1">
    <citation type="submission" date="2024-09" db="EMBL/GenBank/DDBJ databases">
        <authorList>
            <person name="Sun Q."/>
            <person name="Mori K."/>
        </authorList>
    </citation>
    <scope>NUCLEOTIDE SEQUENCE [LARGE SCALE GENOMIC DNA]</scope>
    <source>
        <strain evidence="1 2">CGMCC 1.12926</strain>
    </source>
</reference>
<dbReference type="EMBL" id="JBHLYW010000022">
    <property type="protein sequence ID" value="MFC0079403.1"/>
    <property type="molecule type" value="Genomic_DNA"/>
</dbReference>
<dbReference type="RefSeq" id="WP_379687002.1">
    <property type="nucleotide sequence ID" value="NZ_JBHLYW010000022.1"/>
</dbReference>
<name>A0ABV6BVD6_9FLAO</name>
<organism evidence="1 2">
    <name type="scientific">Flavobacterium procerum</name>
    <dbReference type="NCBI Taxonomy" id="1455569"/>
    <lineage>
        <taxon>Bacteria</taxon>
        <taxon>Pseudomonadati</taxon>
        <taxon>Bacteroidota</taxon>
        <taxon>Flavobacteriia</taxon>
        <taxon>Flavobacteriales</taxon>
        <taxon>Flavobacteriaceae</taxon>
        <taxon>Flavobacterium</taxon>
    </lineage>
</organism>